<dbReference type="InterPro" id="IPR002347">
    <property type="entry name" value="SDR_fam"/>
</dbReference>
<dbReference type="PROSITE" id="PS00061">
    <property type="entry name" value="ADH_SHORT"/>
    <property type="match status" value="1"/>
</dbReference>
<dbReference type="AlphaFoldDB" id="A0A4Q1HPN2"/>
<keyword evidence="5" id="KW-1185">Reference proteome</keyword>
<reference evidence="4 5" key="1">
    <citation type="journal article" date="2017" name="Int. J. Syst. Evol. Microbiol.">
        <title>Achromobacter aloeverae sp. nov., isolated from the root of Aloe vera (L.) Burm.f.</title>
        <authorList>
            <person name="Kuncharoen N."/>
            <person name="Muramatsu Y."/>
            <person name="Shibata C."/>
            <person name="Kamakura Y."/>
            <person name="Nakagawa Y."/>
            <person name="Tanasupawat S."/>
        </authorList>
    </citation>
    <scope>NUCLEOTIDE SEQUENCE [LARGE SCALE GENOMIC DNA]</scope>
    <source>
        <strain evidence="4 5">AVA-1</strain>
    </source>
</reference>
<dbReference type="RefSeq" id="WP_129150079.1">
    <property type="nucleotide sequence ID" value="NZ_JBHSDO010000013.1"/>
</dbReference>
<dbReference type="NCBIfam" id="NF006119">
    <property type="entry name" value="PRK08264.1-5"/>
    <property type="match status" value="1"/>
</dbReference>
<dbReference type="InterPro" id="IPR020904">
    <property type="entry name" value="Sc_DH/Rdtase_CS"/>
</dbReference>
<evidence type="ECO:0000313" key="4">
    <source>
        <dbReference type="EMBL" id="RXN91504.1"/>
    </source>
</evidence>
<organism evidence="4 5">
    <name type="scientific">Achromobacter aloeverae</name>
    <dbReference type="NCBI Taxonomy" id="1750518"/>
    <lineage>
        <taxon>Bacteria</taxon>
        <taxon>Pseudomonadati</taxon>
        <taxon>Pseudomonadota</taxon>
        <taxon>Betaproteobacteria</taxon>
        <taxon>Burkholderiales</taxon>
        <taxon>Alcaligenaceae</taxon>
        <taxon>Achromobacter</taxon>
    </lineage>
</organism>
<dbReference type="OrthoDB" id="5786478at2"/>
<dbReference type="PRINTS" id="PR00080">
    <property type="entry name" value="SDRFAMILY"/>
</dbReference>
<proteinExistence type="inferred from homology"/>
<comment type="similarity">
    <text evidence="1 3">Belongs to the short-chain dehydrogenases/reductases (SDR) family.</text>
</comment>
<evidence type="ECO:0000313" key="5">
    <source>
        <dbReference type="Proteomes" id="UP000290849"/>
    </source>
</evidence>
<evidence type="ECO:0000256" key="3">
    <source>
        <dbReference type="RuleBase" id="RU000363"/>
    </source>
</evidence>
<dbReference type="SUPFAM" id="SSF51735">
    <property type="entry name" value="NAD(P)-binding Rossmann-fold domains"/>
    <property type="match status" value="1"/>
</dbReference>
<dbReference type="InterPro" id="IPR036291">
    <property type="entry name" value="NAD(P)-bd_dom_sf"/>
</dbReference>
<evidence type="ECO:0000256" key="2">
    <source>
        <dbReference type="ARBA" id="ARBA00023002"/>
    </source>
</evidence>
<dbReference type="EMBL" id="PYAL01000002">
    <property type="protein sequence ID" value="RXN91504.1"/>
    <property type="molecule type" value="Genomic_DNA"/>
</dbReference>
<dbReference type="PANTHER" id="PTHR44169:SF6">
    <property type="entry name" value="NADPH-DEPENDENT 1-ACYLDIHYDROXYACETONE PHOSPHATE REDUCTASE"/>
    <property type="match status" value="1"/>
</dbReference>
<protein>
    <submittedName>
        <fullName evidence="4">Short-chain dehydrogenase</fullName>
    </submittedName>
</protein>
<gene>
    <name evidence="4" type="ORF">C7R54_10240</name>
</gene>
<name>A0A4Q1HPN2_9BURK</name>
<dbReference type="Proteomes" id="UP000290849">
    <property type="component" value="Unassembled WGS sequence"/>
</dbReference>
<comment type="caution">
    <text evidence="4">The sequence shown here is derived from an EMBL/GenBank/DDBJ whole genome shotgun (WGS) entry which is preliminary data.</text>
</comment>
<dbReference type="PRINTS" id="PR00081">
    <property type="entry name" value="GDHRDH"/>
</dbReference>
<dbReference type="PANTHER" id="PTHR44169">
    <property type="entry name" value="NADPH-DEPENDENT 1-ACYLDIHYDROXYACETONE PHOSPHATE REDUCTASE"/>
    <property type="match status" value="1"/>
</dbReference>
<keyword evidence="2" id="KW-0560">Oxidoreductase</keyword>
<dbReference type="Gene3D" id="3.40.50.720">
    <property type="entry name" value="NAD(P)-binding Rossmann-like Domain"/>
    <property type="match status" value="1"/>
</dbReference>
<evidence type="ECO:0000256" key="1">
    <source>
        <dbReference type="ARBA" id="ARBA00006484"/>
    </source>
</evidence>
<dbReference type="Pfam" id="PF00106">
    <property type="entry name" value="adh_short"/>
    <property type="match status" value="1"/>
</dbReference>
<sequence>MEIKGKVALVTGANRGLGKALVQALLAAGAAKVYAGARDPAAVDVTGAQALKLDVTDRATVQAAAARAGDVDIVINNAGICLRGPALGEDAESLIARHLDVNLYGVLRVSEAFAPILGRNGGGALVNVLSVLSFLTIDQVAAYCVSKSAAWALSNVIRLQLKGQDTVVTNVHVGYMDSDMTAGIDAPKTSLRDAAASILDAIESGQPELLIDELSRQVKASLSTQAPAYL</sequence>
<accession>A0A4Q1HPN2</accession>
<dbReference type="GO" id="GO:0016491">
    <property type="term" value="F:oxidoreductase activity"/>
    <property type="evidence" value="ECO:0007669"/>
    <property type="project" value="UniProtKB-KW"/>
</dbReference>